<protein>
    <recommendedName>
        <fullName evidence="11">G-protein coupled receptors family 1 profile domain-containing protein</fullName>
    </recommendedName>
</protein>
<keyword evidence="4 8" id="KW-0297">G-protein coupled receptor</keyword>
<evidence type="ECO:0000256" key="8">
    <source>
        <dbReference type="RuleBase" id="RU000688"/>
    </source>
</evidence>
<dbReference type="InterPro" id="IPR017452">
    <property type="entry name" value="GPCR_Rhodpsn_7TM"/>
</dbReference>
<dbReference type="EMBL" id="CATQJA010002659">
    <property type="protein sequence ID" value="CAJ0580553.1"/>
    <property type="molecule type" value="Genomic_DNA"/>
</dbReference>
<evidence type="ECO:0000313" key="12">
    <source>
        <dbReference type="EMBL" id="CAJ0580553.1"/>
    </source>
</evidence>
<evidence type="ECO:0000256" key="10">
    <source>
        <dbReference type="SAM" id="Phobius"/>
    </source>
</evidence>
<dbReference type="GO" id="GO:0005886">
    <property type="term" value="C:plasma membrane"/>
    <property type="evidence" value="ECO:0007669"/>
    <property type="project" value="TreeGrafter"/>
</dbReference>
<evidence type="ECO:0000256" key="1">
    <source>
        <dbReference type="ARBA" id="ARBA00004141"/>
    </source>
</evidence>
<keyword evidence="5 10" id="KW-0472">Membrane</keyword>
<dbReference type="PRINTS" id="PR00237">
    <property type="entry name" value="GPCRRHODOPSN"/>
</dbReference>
<evidence type="ECO:0000256" key="9">
    <source>
        <dbReference type="SAM" id="MobiDB-lite"/>
    </source>
</evidence>
<feature type="region of interest" description="Disordered" evidence="9">
    <location>
        <begin position="338"/>
        <end position="380"/>
    </location>
</feature>
<dbReference type="InterPro" id="IPR000276">
    <property type="entry name" value="GPCR_Rhodpsn"/>
</dbReference>
<dbReference type="GO" id="GO:0008188">
    <property type="term" value="F:neuropeptide receptor activity"/>
    <property type="evidence" value="ECO:0007669"/>
    <property type="project" value="TreeGrafter"/>
</dbReference>
<comment type="caution">
    <text evidence="12">The sequence shown here is derived from an EMBL/GenBank/DDBJ whole genome shotgun (WGS) entry which is preliminary data.</text>
</comment>
<reference evidence="12" key="1">
    <citation type="submission" date="2023-06" db="EMBL/GenBank/DDBJ databases">
        <authorList>
            <person name="Delattre M."/>
        </authorList>
    </citation>
    <scope>NUCLEOTIDE SEQUENCE</scope>
    <source>
        <strain evidence="12">AF72</strain>
    </source>
</reference>
<dbReference type="Proteomes" id="UP001177023">
    <property type="component" value="Unassembled WGS sequence"/>
</dbReference>
<feature type="transmembrane region" description="Helical" evidence="10">
    <location>
        <begin position="244"/>
        <end position="266"/>
    </location>
</feature>
<name>A0AA36D6E3_9BILA</name>
<feature type="transmembrane region" description="Helical" evidence="10">
    <location>
        <begin position="12"/>
        <end position="35"/>
    </location>
</feature>
<dbReference type="PANTHER" id="PTHR24238">
    <property type="entry name" value="G-PROTEIN COUPLED RECEPTOR"/>
    <property type="match status" value="1"/>
</dbReference>
<feature type="transmembrane region" description="Helical" evidence="10">
    <location>
        <begin position="149"/>
        <end position="173"/>
    </location>
</feature>
<comment type="similarity">
    <text evidence="8">Belongs to the G-protein coupled receptor 1 family.</text>
</comment>
<dbReference type="AlphaFoldDB" id="A0AA36D6E3"/>
<keyword evidence="13" id="KW-1185">Reference proteome</keyword>
<organism evidence="12 13">
    <name type="scientific">Mesorhabditis spiculigera</name>
    <dbReference type="NCBI Taxonomy" id="96644"/>
    <lineage>
        <taxon>Eukaryota</taxon>
        <taxon>Metazoa</taxon>
        <taxon>Ecdysozoa</taxon>
        <taxon>Nematoda</taxon>
        <taxon>Chromadorea</taxon>
        <taxon>Rhabditida</taxon>
        <taxon>Rhabditina</taxon>
        <taxon>Rhabditomorpha</taxon>
        <taxon>Rhabditoidea</taxon>
        <taxon>Rhabditidae</taxon>
        <taxon>Mesorhabditinae</taxon>
        <taxon>Mesorhabditis</taxon>
    </lineage>
</organism>
<keyword evidence="7 8" id="KW-0807">Transducer</keyword>
<feature type="transmembrane region" description="Helical" evidence="10">
    <location>
        <begin position="207"/>
        <end position="232"/>
    </location>
</feature>
<evidence type="ECO:0000259" key="11">
    <source>
        <dbReference type="PROSITE" id="PS50262"/>
    </source>
</evidence>
<evidence type="ECO:0000256" key="3">
    <source>
        <dbReference type="ARBA" id="ARBA00022989"/>
    </source>
</evidence>
<accession>A0AA36D6E3</accession>
<dbReference type="SUPFAM" id="SSF81321">
    <property type="entry name" value="Family A G protein-coupled receptor-like"/>
    <property type="match status" value="1"/>
</dbReference>
<feature type="transmembrane region" description="Helical" evidence="10">
    <location>
        <begin position="98"/>
        <end position="118"/>
    </location>
</feature>
<feature type="transmembrane region" description="Helical" evidence="10">
    <location>
        <begin position="55"/>
        <end position="77"/>
    </location>
</feature>
<dbReference type="PROSITE" id="PS50262">
    <property type="entry name" value="G_PROTEIN_RECEP_F1_2"/>
    <property type="match status" value="1"/>
</dbReference>
<evidence type="ECO:0000256" key="4">
    <source>
        <dbReference type="ARBA" id="ARBA00023040"/>
    </source>
</evidence>
<feature type="compositionally biased region" description="Polar residues" evidence="9">
    <location>
        <begin position="350"/>
        <end position="363"/>
    </location>
</feature>
<keyword evidence="2 8" id="KW-0812">Transmembrane</keyword>
<dbReference type="PROSITE" id="PS00237">
    <property type="entry name" value="G_PROTEIN_RECEP_F1_1"/>
    <property type="match status" value="1"/>
</dbReference>
<gene>
    <name evidence="12" type="ORF">MSPICULIGERA_LOCUS18751</name>
</gene>
<evidence type="ECO:0000256" key="6">
    <source>
        <dbReference type="ARBA" id="ARBA00023170"/>
    </source>
</evidence>
<feature type="domain" description="G-protein coupled receptors family 1 profile" evidence="11">
    <location>
        <begin position="1"/>
        <end position="264"/>
    </location>
</feature>
<dbReference type="PANTHER" id="PTHR24238:SF77">
    <property type="entry name" value="NEUROPEPTIDE RECEPTOR 22"/>
    <property type="match status" value="1"/>
</dbReference>
<evidence type="ECO:0000256" key="5">
    <source>
        <dbReference type="ARBA" id="ARBA00023136"/>
    </source>
</evidence>
<evidence type="ECO:0000256" key="7">
    <source>
        <dbReference type="ARBA" id="ARBA00023224"/>
    </source>
</evidence>
<keyword evidence="3 10" id="KW-1133">Transmembrane helix</keyword>
<sequence length="380" mass="43095">MVILYFRRLRTATNILILNLAIADLLIGIFCMPTSYWHVLIFDDQRWIFGEKLCYLMSFLQGAAVFLSAWTLVVISFDRWMAIMFVLTPSMRLTRSRAIYMVSATWIFSLTMALPLFLVSVHEIPPNRTAYVCTEDWGYFKDAEYAQKLYSLLVLSLQYAVPQTVLIITYTFIGFKMWHSRVPGTGTSSTKKIVTERHESVKKLIPMVILVSALFAICWLPILMLFNVVLVVMPDLASSDYILFIWWFCHGLAMSHSIVNPVVYFLRNARFREGFLFFTSKIMPFIKCDELRLLGDSHRRNGSQRSLQPAGLRLGATNSATVTPLLERQVLVYRAVNGSRNDSPPKVGESPSSPTHSASTKSLHYTPPDGGSYGSIATPL</sequence>
<dbReference type="Gene3D" id="1.20.1070.10">
    <property type="entry name" value="Rhodopsin 7-helix transmembrane proteins"/>
    <property type="match status" value="1"/>
</dbReference>
<comment type="subcellular location">
    <subcellularLocation>
        <location evidence="1">Membrane</location>
        <topology evidence="1">Multi-pass membrane protein</topology>
    </subcellularLocation>
</comment>
<evidence type="ECO:0000313" key="13">
    <source>
        <dbReference type="Proteomes" id="UP001177023"/>
    </source>
</evidence>
<feature type="non-terminal residue" evidence="12">
    <location>
        <position position="380"/>
    </location>
</feature>
<keyword evidence="6 8" id="KW-0675">Receptor</keyword>
<proteinExistence type="inferred from homology"/>
<evidence type="ECO:0000256" key="2">
    <source>
        <dbReference type="ARBA" id="ARBA00022692"/>
    </source>
</evidence>
<dbReference type="Pfam" id="PF00001">
    <property type="entry name" value="7tm_1"/>
    <property type="match status" value="1"/>
</dbReference>